<feature type="region of interest" description="Disordered" evidence="1">
    <location>
        <begin position="1"/>
        <end position="22"/>
    </location>
</feature>
<organism evidence="2 3">
    <name type="scientific">Streptomyces coerulescens</name>
    <dbReference type="NCBI Taxonomy" id="29304"/>
    <lineage>
        <taxon>Bacteria</taxon>
        <taxon>Bacillati</taxon>
        <taxon>Actinomycetota</taxon>
        <taxon>Actinomycetes</taxon>
        <taxon>Kitasatosporales</taxon>
        <taxon>Streptomycetaceae</taxon>
        <taxon>Streptomyces</taxon>
    </lineage>
</organism>
<dbReference type="Proteomes" id="UP001596263">
    <property type="component" value="Unassembled WGS sequence"/>
</dbReference>
<gene>
    <name evidence="2" type="ORF">ACFPQ9_43590</name>
</gene>
<dbReference type="EMBL" id="JBHSKM010000052">
    <property type="protein sequence ID" value="MFC5220707.1"/>
    <property type="molecule type" value="Genomic_DNA"/>
</dbReference>
<feature type="region of interest" description="Disordered" evidence="1">
    <location>
        <begin position="110"/>
        <end position="149"/>
    </location>
</feature>
<evidence type="ECO:0000313" key="2">
    <source>
        <dbReference type="EMBL" id="MFC5220707.1"/>
    </source>
</evidence>
<reference evidence="3" key="1">
    <citation type="journal article" date="2019" name="Int. J. Syst. Evol. Microbiol.">
        <title>The Global Catalogue of Microorganisms (GCM) 10K type strain sequencing project: providing services to taxonomists for standard genome sequencing and annotation.</title>
        <authorList>
            <consortium name="The Broad Institute Genomics Platform"/>
            <consortium name="The Broad Institute Genome Sequencing Center for Infectious Disease"/>
            <person name="Wu L."/>
            <person name="Ma J."/>
        </authorList>
    </citation>
    <scope>NUCLEOTIDE SEQUENCE [LARGE SCALE GENOMIC DNA]</scope>
    <source>
        <strain evidence="3">KCTC 42586</strain>
    </source>
</reference>
<protein>
    <submittedName>
        <fullName evidence="2">Uncharacterized protein</fullName>
    </submittedName>
</protein>
<name>A0ABW0D001_STRCD</name>
<comment type="caution">
    <text evidence="2">The sequence shown here is derived from an EMBL/GenBank/DDBJ whole genome shotgun (WGS) entry which is preliminary data.</text>
</comment>
<sequence length="164" mass="17595">MPQEGAGLEPGSTSINLHSAHSAMPPDLPALAEHSQLLVDLGTSDDAVRGTTVGAYFPLYVPFAEAVAAFASQIQDHAMEAEATFGRPLPPCPGHTPPDRQRHRWHRSLGVSHLSRPPPRARPPRAADLTQFRAPGAVRQRRSPVPAEPIGDIDCGGLLVQFPR</sequence>
<proteinExistence type="predicted"/>
<evidence type="ECO:0000313" key="3">
    <source>
        <dbReference type="Proteomes" id="UP001596263"/>
    </source>
</evidence>
<accession>A0ABW0D001</accession>
<keyword evidence="3" id="KW-1185">Reference proteome</keyword>
<evidence type="ECO:0000256" key="1">
    <source>
        <dbReference type="SAM" id="MobiDB-lite"/>
    </source>
</evidence>
<dbReference type="RefSeq" id="WP_380865831.1">
    <property type="nucleotide sequence ID" value="NZ_JBHSKM010000052.1"/>
</dbReference>